<dbReference type="PANTHER" id="PTHR36173">
    <property type="entry name" value="RIBONUCLEASE VAPC16-RELATED"/>
    <property type="match status" value="1"/>
</dbReference>
<dbReference type="AlphaFoldDB" id="A0A1V2H341"/>
<keyword evidence="3" id="KW-1185">Reference proteome</keyword>
<gene>
    <name evidence="2" type="ORF">BKE38_14310</name>
</gene>
<protein>
    <submittedName>
        <fullName evidence="2">Twitching motility protein PilT</fullName>
    </submittedName>
</protein>
<sequence>MRLLLDTHLLLWALAEPARLDAATRTALEDPGNEVLFSAASLWEIAIKAGLGRPDFAVDPDQVLAAALETGFLELPVRAAAAIGVARLPPLHRDPFDRLLVAQAMAEPARLYTADPLLPPYSELVTLVGRAAVT</sequence>
<organism evidence="2 3">
    <name type="scientific">Teichococcus deserti</name>
    <dbReference type="NCBI Taxonomy" id="1817963"/>
    <lineage>
        <taxon>Bacteria</taxon>
        <taxon>Pseudomonadati</taxon>
        <taxon>Pseudomonadota</taxon>
        <taxon>Alphaproteobacteria</taxon>
        <taxon>Acetobacterales</taxon>
        <taxon>Roseomonadaceae</taxon>
        <taxon>Roseomonas</taxon>
    </lineage>
</organism>
<feature type="domain" description="PIN" evidence="1">
    <location>
        <begin position="4"/>
        <end position="115"/>
    </location>
</feature>
<name>A0A1V2H341_9PROT</name>
<accession>A0A1V2H341</accession>
<dbReference type="InterPro" id="IPR052919">
    <property type="entry name" value="TA_system_RNase"/>
</dbReference>
<dbReference type="EMBL" id="MLCO01000137">
    <property type="protein sequence ID" value="ONG52585.1"/>
    <property type="molecule type" value="Genomic_DNA"/>
</dbReference>
<dbReference type="PANTHER" id="PTHR36173:SF2">
    <property type="entry name" value="RIBONUCLEASE VAPC16"/>
    <property type="match status" value="1"/>
</dbReference>
<proteinExistence type="predicted"/>
<dbReference type="SUPFAM" id="SSF88723">
    <property type="entry name" value="PIN domain-like"/>
    <property type="match status" value="1"/>
</dbReference>
<dbReference type="InterPro" id="IPR029060">
    <property type="entry name" value="PIN-like_dom_sf"/>
</dbReference>
<dbReference type="InterPro" id="IPR041705">
    <property type="entry name" value="PIN_Sll0205"/>
</dbReference>
<dbReference type="InterPro" id="IPR002716">
    <property type="entry name" value="PIN_dom"/>
</dbReference>
<comment type="caution">
    <text evidence="2">The sequence shown here is derived from an EMBL/GenBank/DDBJ whole genome shotgun (WGS) entry which is preliminary data.</text>
</comment>
<dbReference type="Pfam" id="PF01850">
    <property type="entry name" value="PIN"/>
    <property type="match status" value="1"/>
</dbReference>
<reference evidence="2 3" key="1">
    <citation type="submission" date="2016-10" db="EMBL/GenBank/DDBJ databases">
        <title>Draft Genome sequence of Roseomonas sp. strain M3.</title>
        <authorList>
            <person name="Subhash Y."/>
            <person name="Lee S."/>
        </authorList>
    </citation>
    <scope>NUCLEOTIDE SEQUENCE [LARGE SCALE GENOMIC DNA]</scope>
    <source>
        <strain evidence="2 3">M3</strain>
    </source>
</reference>
<dbReference type="Proteomes" id="UP000188879">
    <property type="component" value="Unassembled WGS sequence"/>
</dbReference>
<evidence type="ECO:0000313" key="2">
    <source>
        <dbReference type="EMBL" id="ONG52585.1"/>
    </source>
</evidence>
<dbReference type="CDD" id="cd09872">
    <property type="entry name" value="PIN_Sll0205-like"/>
    <property type="match status" value="1"/>
</dbReference>
<dbReference type="RefSeq" id="WP_076958020.1">
    <property type="nucleotide sequence ID" value="NZ_MLCO01000137.1"/>
</dbReference>
<dbReference type="OrthoDB" id="9798990at2"/>
<evidence type="ECO:0000259" key="1">
    <source>
        <dbReference type="Pfam" id="PF01850"/>
    </source>
</evidence>
<dbReference type="Gene3D" id="3.40.50.1010">
    <property type="entry name" value="5'-nuclease"/>
    <property type="match status" value="1"/>
</dbReference>
<evidence type="ECO:0000313" key="3">
    <source>
        <dbReference type="Proteomes" id="UP000188879"/>
    </source>
</evidence>